<comment type="caution">
    <text evidence="2">The sequence shown here is derived from an EMBL/GenBank/DDBJ whole genome shotgun (WGS) entry which is preliminary data.</text>
</comment>
<dbReference type="GO" id="GO:0000339">
    <property type="term" value="F:RNA cap binding"/>
    <property type="evidence" value="ECO:0007669"/>
    <property type="project" value="InterPro"/>
</dbReference>
<feature type="compositionally biased region" description="Basic and acidic residues" evidence="1">
    <location>
        <begin position="272"/>
        <end position="289"/>
    </location>
</feature>
<evidence type="ECO:0000313" key="2">
    <source>
        <dbReference type="EMBL" id="RZF40217.1"/>
    </source>
</evidence>
<organism evidence="2 3">
    <name type="scientific">Laodelphax striatellus</name>
    <name type="common">Small brown planthopper</name>
    <name type="synonym">Delphax striatella</name>
    <dbReference type="NCBI Taxonomy" id="195883"/>
    <lineage>
        <taxon>Eukaryota</taxon>
        <taxon>Metazoa</taxon>
        <taxon>Ecdysozoa</taxon>
        <taxon>Arthropoda</taxon>
        <taxon>Hexapoda</taxon>
        <taxon>Insecta</taxon>
        <taxon>Pterygota</taxon>
        <taxon>Neoptera</taxon>
        <taxon>Paraneoptera</taxon>
        <taxon>Hemiptera</taxon>
        <taxon>Auchenorrhyncha</taxon>
        <taxon>Fulgoroidea</taxon>
        <taxon>Delphacidae</taxon>
        <taxon>Criomorphinae</taxon>
        <taxon>Laodelphax</taxon>
    </lineage>
</organism>
<dbReference type="STRING" id="195883.A0A482X2V5"/>
<evidence type="ECO:0000313" key="3">
    <source>
        <dbReference type="Proteomes" id="UP000291343"/>
    </source>
</evidence>
<dbReference type="Proteomes" id="UP000291343">
    <property type="component" value="Unassembled WGS sequence"/>
</dbReference>
<dbReference type="GO" id="GO:0048255">
    <property type="term" value="P:mRNA stabilization"/>
    <property type="evidence" value="ECO:0007669"/>
    <property type="project" value="InterPro"/>
</dbReference>
<gene>
    <name evidence="2" type="ORF">LSTR_LSTR011991</name>
</gene>
<dbReference type="Pfam" id="PF21071">
    <property type="entry name" value="LARP1_HEAT"/>
    <property type="match status" value="1"/>
</dbReference>
<dbReference type="InterPro" id="IPR006607">
    <property type="entry name" value="DM15"/>
</dbReference>
<sequence length="563" mass="66132">MQEKMSTSNETATSPEKVEEKNDKLESKTETKTKERVELKFDDNWLPILRRSFSHSYYKNCLDLCFKEREIEGHGKSFHMKKMYSFWMEFLQDSFNQKLYVDFRKAAVDDANNGSRYGIQSLFKFFSYGLEKHFYPELYDDFQLYAKYDYESGNTYGIEKFYAFLYYREVNTILEIDNDLVEYLSRFKSLEDFPLSDSTNKDRVKALLPDRKRMLALYREVKETANQSQTKVIVVRNLDVIASLKSQQQQQQKSKRSHVSLQLFRPPAESAGKVERSRSLNRGNERSRSESNSQERNVVYKQPRSRSAHRQSSLISFRNGSNENGVVKSQSFTLRNNGILKNRNESWDDENWDRRGESVVVHFHERPQPSWTHGRPSHPDLVHYSRSQHEIANSPLPYVVHMGRKQSESSFPQPLCPDASKHPEYRFDEILGRDDTIPRPELYPYPVLAHPYITKSPERRKSSETLLRRAGGDRYLNAHEPFIMDEPILVYLILCPEPHRHETWDGGDAMSPPWTSQTPIYHIFPFHNPRRARGGSELVAKQPVNNVKYQPRVKVRHFVASQF</sequence>
<feature type="compositionally biased region" description="Polar residues" evidence="1">
    <location>
        <begin position="310"/>
        <end position="322"/>
    </location>
</feature>
<dbReference type="EMBL" id="QKKF02018955">
    <property type="protein sequence ID" value="RZF40217.1"/>
    <property type="molecule type" value="Genomic_DNA"/>
</dbReference>
<protein>
    <submittedName>
        <fullName evidence="2">Uncharacterized protein</fullName>
    </submittedName>
</protein>
<evidence type="ECO:0000256" key="1">
    <source>
        <dbReference type="SAM" id="MobiDB-lite"/>
    </source>
</evidence>
<proteinExistence type="predicted"/>
<dbReference type="InParanoid" id="A0A482X2V5"/>
<feature type="compositionally biased region" description="Polar residues" evidence="1">
    <location>
        <begin position="1"/>
        <end position="14"/>
    </location>
</feature>
<dbReference type="SMR" id="A0A482X2V5"/>
<dbReference type="SMART" id="SM00684">
    <property type="entry name" value="DM15"/>
    <property type="match status" value="2"/>
</dbReference>
<dbReference type="AlphaFoldDB" id="A0A482X2V5"/>
<dbReference type="OrthoDB" id="340227at2759"/>
<feature type="region of interest" description="Disordered" evidence="1">
    <location>
        <begin position="1"/>
        <end position="30"/>
    </location>
</feature>
<reference evidence="2 3" key="1">
    <citation type="journal article" date="2017" name="Gigascience">
        <title>Genome sequence of the small brown planthopper, Laodelphax striatellus.</title>
        <authorList>
            <person name="Zhu J."/>
            <person name="Jiang F."/>
            <person name="Wang X."/>
            <person name="Yang P."/>
            <person name="Bao Y."/>
            <person name="Zhao W."/>
            <person name="Wang W."/>
            <person name="Lu H."/>
            <person name="Wang Q."/>
            <person name="Cui N."/>
            <person name="Li J."/>
            <person name="Chen X."/>
            <person name="Luo L."/>
            <person name="Yu J."/>
            <person name="Kang L."/>
            <person name="Cui F."/>
        </authorList>
    </citation>
    <scope>NUCLEOTIDE SEQUENCE [LARGE SCALE GENOMIC DNA]</scope>
    <source>
        <strain evidence="2">Lst14</strain>
    </source>
</reference>
<feature type="region of interest" description="Disordered" evidence="1">
    <location>
        <begin position="247"/>
        <end position="322"/>
    </location>
</feature>
<keyword evidence="3" id="KW-1185">Reference proteome</keyword>
<accession>A0A482X2V5</accession>
<feature type="compositionally biased region" description="Basic and acidic residues" evidence="1">
    <location>
        <begin position="16"/>
        <end position="30"/>
    </location>
</feature>
<name>A0A482X2V5_LAOST</name>